<evidence type="ECO:0000256" key="1">
    <source>
        <dbReference type="SAM" id="MobiDB-lite"/>
    </source>
</evidence>
<dbReference type="RefSeq" id="XP_056682694.1">
    <property type="nucleotide sequence ID" value="XM_056826716.1"/>
</dbReference>
<keyword evidence="2" id="KW-1185">Reference proteome</keyword>
<evidence type="ECO:0000313" key="2">
    <source>
        <dbReference type="Proteomes" id="UP000813463"/>
    </source>
</evidence>
<gene>
    <name evidence="3" type="primary">LOC130459380</name>
</gene>
<dbReference type="InterPro" id="IPR044187">
    <property type="entry name" value="At3g01520-like_plant"/>
</dbReference>
<dbReference type="GeneID" id="130459380"/>
<proteinExistence type="predicted"/>
<protein>
    <submittedName>
        <fullName evidence="3">Uncharacterized protein isoform X1</fullName>
    </submittedName>
</protein>
<feature type="region of interest" description="Disordered" evidence="1">
    <location>
        <begin position="60"/>
        <end position="118"/>
    </location>
</feature>
<sequence length="181" mass="20262">MSAIVRIDNVLSTLGSFDFNLGKKSSSGITLLLSLWLLNNQMDFETQNGIEEVAAIIRGNPDYGRDESPANGRYHSRSRLEAQGSPEFVKDESPANGRYHSRSRSEGRGTSYYPKDESPANGRYHRVFVDTVSELCVKHVECPVITIKRRAKQTPQDPVVCKRLSAYDVAELWLISSVNIL</sequence>
<name>A0ABM3QH55_SPIOL</name>
<dbReference type="PANTHER" id="PTHR47710:SF1">
    <property type="entry name" value="ADENINE NUCLEOTIDE ALPHA HYDROLASES-LIKE SUPERFAMILY PROTEIN"/>
    <property type="match status" value="1"/>
</dbReference>
<reference evidence="3" key="2">
    <citation type="submission" date="2025-08" db="UniProtKB">
        <authorList>
            <consortium name="RefSeq"/>
        </authorList>
    </citation>
    <scope>IDENTIFICATION</scope>
    <source>
        <tissue evidence="3">Leaf</tissue>
    </source>
</reference>
<reference evidence="2" key="1">
    <citation type="journal article" date="2021" name="Nat. Commun.">
        <title>Genomic analyses provide insights into spinach domestication and the genetic basis of agronomic traits.</title>
        <authorList>
            <person name="Cai X."/>
            <person name="Sun X."/>
            <person name="Xu C."/>
            <person name="Sun H."/>
            <person name="Wang X."/>
            <person name="Ge C."/>
            <person name="Zhang Z."/>
            <person name="Wang Q."/>
            <person name="Fei Z."/>
            <person name="Jiao C."/>
            <person name="Wang Q."/>
        </authorList>
    </citation>
    <scope>NUCLEOTIDE SEQUENCE [LARGE SCALE GENOMIC DNA]</scope>
    <source>
        <strain evidence="2">cv. Varoflay</strain>
    </source>
</reference>
<dbReference type="Gene3D" id="3.40.50.620">
    <property type="entry name" value="HUPs"/>
    <property type="match status" value="1"/>
</dbReference>
<evidence type="ECO:0000313" key="3">
    <source>
        <dbReference type="RefSeq" id="XP_056682694.1"/>
    </source>
</evidence>
<organism evidence="2 3">
    <name type="scientific">Spinacia oleracea</name>
    <name type="common">Spinach</name>
    <dbReference type="NCBI Taxonomy" id="3562"/>
    <lineage>
        <taxon>Eukaryota</taxon>
        <taxon>Viridiplantae</taxon>
        <taxon>Streptophyta</taxon>
        <taxon>Embryophyta</taxon>
        <taxon>Tracheophyta</taxon>
        <taxon>Spermatophyta</taxon>
        <taxon>Magnoliopsida</taxon>
        <taxon>eudicotyledons</taxon>
        <taxon>Gunneridae</taxon>
        <taxon>Pentapetalae</taxon>
        <taxon>Caryophyllales</taxon>
        <taxon>Chenopodiaceae</taxon>
        <taxon>Chenopodioideae</taxon>
        <taxon>Anserineae</taxon>
        <taxon>Spinacia</taxon>
    </lineage>
</organism>
<dbReference type="Proteomes" id="UP000813463">
    <property type="component" value="Chromosome 4"/>
</dbReference>
<dbReference type="InterPro" id="IPR014729">
    <property type="entry name" value="Rossmann-like_a/b/a_fold"/>
</dbReference>
<accession>A0ABM3QH55</accession>
<dbReference type="PANTHER" id="PTHR47710">
    <property type="entry name" value="ADENINE NUCLEOTIDE ALPHA HYDROLASES-LIKE SUPERFAMILY PROTEIN"/>
    <property type="match status" value="1"/>
</dbReference>